<gene>
    <name evidence="2" type="ORF">PsYK624_076570</name>
</gene>
<organism evidence="2 3">
    <name type="scientific">Phanerochaete sordida</name>
    <dbReference type="NCBI Taxonomy" id="48140"/>
    <lineage>
        <taxon>Eukaryota</taxon>
        <taxon>Fungi</taxon>
        <taxon>Dikarya</taxon>
        <taxon>Basidiomycota</taxon>
        <taxon>Agaricomycotina</taxon>
        <taxon>Agaricomycetes</taxon>
        <taxon>Polyporales</taxon>
        <taxon>Phanerochaetaceae</taxon>
        <taxon>Phanerochaete</taxon>
    </lineage>
</organism>
<dbReference type="InterPro" id="IPR035923">
    <property type="entry name" value="TT1751-like_sf"/>
</dbReference>
<dbReference type="AlphaFoldDB" id="A0A9P3G925"/>
<evidence type="ECO:0000313" key="3">
    <source>
        <dbReference type="Proteomes" id="UP000703269"/>
    </source>
</evidence>
<dbReference type="Pfam" id="PF03625">
    <property type="entry name" value="DUF302"/>
    <property type="match status" value="1"/>
</dbReference>
<dbReference type="Gene3D" id="3.30.310.70">
    <property type="entry name" value="TT1751-like domain"/>
    <property type="match status" value="1"/>
</dbReference>
<evidence type="ECO:0000259" key="1">
    <source>
        <dbReference type="Pfam" id="PF03625"/>
    </source>
</evidence>
<dbReference type="SUPFAM" id="SSF103247">
    <property type="entry name" value="TT1751-like"/>
    <property type="match status" value="1"/>
</dbReference>
<dbReference type="EMBL" id="BPQB01000021">
    <property type="protein sequence ID" value="GJE91507.1"/>
    <property type="molecule type" value="Genomic_DNA"/>
</dbReference>
<protein>
    <submittedName>
        <fullName evidence="2">DUF302 domain-containing protein</fullName>
    </submittedName>
</protein>
<accession>A0A9P3G925</accession>
<dbReference type="OrthoDB" id="5190258at2759"/>
<sequence length="170" mass="19246">MSIARVVKSYTTKRIILSSPKPFSRVIAALDKEINKDGPHIKDVMYGVKSKEDFDKGVSAVTDNGTKPFAYFTADYHSKWLSVYFGRKIQDMALYTFGNPMYAKDLMTIDPVTGMELPPRVLVQSTEDGGTRIHYELPSSWYIENPSPELKAELEDLDGKLDRTMKKILS</sequence>
<dbReference type="CDD" id="cd14797">
    <property type="entry name" value="DUF302"/>
    <property type="match status" value="1"/>
</dbReference>
<dbReference type="InterPro" id="IPR005180">
    <property type="entry name" value="DUF302"/>
</dbReference>
<name>A0A9P3G925_9APHY</name>
<reference evidence="2 3" key="1">
    <citation type="submission" date="2021-08" db="EMBL/GenBank/DDBJ databases">
        <title>Draft Genome Sequence of Phanerochaete sordida strain YK-624.</title>
        <authorList>
            <person name="Mori T."/>
            <person name="Dohra H."/>
            <person name="Suzuki T."/>
            <person name="Kawagishi H."/>
            <person name="Hirai H."/>
        </authorList>
    </citation>
    <scope>NUCLEOTIDE SEQUENCE [LARGE SCALE GENOMIC DNA]</scope>
    <source>
        <strain evidence="2 3">YK-624</strain>
    </source>
</reference>
<comment type="caution">
    <text evidence="2">The sequence shown here is derived from an EMBL/GenBank/DDBJ whole genome shotgun (WGS) entry which is preliminary data.</text>
</comment>
<keyword evidence="3" id="KW-1185">Reference proteome</keyword>
<evidence type="ECO:0000313" key="2">
    <source>
        <dbReference type="EMBL" id="GJE91507.1"/>
    </source>
</evidence>
<feature type="domain" description="DUF302" evidence="1">
    <location>
        <begin position="77"/>
        <end position="136"/>
    </location>
</feature>
<dbReference type="Proteomes" id="UP000703269">
    <property type="component" value="Unassembled WGS sequence"/>
</dbReference>
<proteinExistence type="predicted"/>